<gene>
    <name evidence="2" type="ORF">METZ01_LOCUS474406</name>
</gene>
<reference evidence="2" key="1">
    <citation type="submission" date="2018-05" db="EMBL/GenBank/DDBJ databases">
        <authorList>
            <person name="Lanie J.A."/>
            <person name="Ng W.-L."/>
            <person name="Kazmierczak K.M."/>
            <person name="Andrzejewski T.M."/>
            <person name="Davidsen T.M."/>
            <person name="Wayne K.J."/>
            <person name="Tettelin H."/>
            <person name="Glass J.I."/>
            <person name="Rusch D."/>
            <person name="Podicherti R."/>
            <person name="Tsui H.-C.T."/>
            <person name="Winkler M.E."/>
        </authorList>
    </citation>
    <scope>NUCLEOTIDE SEQUENCE</scope>
</reference>
<name>A0A383BNS8_9ZZZZ</name>
<evidence type="ECO:0000313" key="2">
    <source>
        <dbReference type="EMBL" id="SVE21552.1"/>
    </source>
</evidence>
<proteinExistence type="predicted"/>
<accession>A0A383BNS8</accession>
<feature type="non-terminal residue" evidence="2">
    <location>
        <position position="25"/>
    </location>
</feature>
<protein>
    <submittedName>
        <fullName evidence="2">Uncharacterized protein</fullName>
    </submittedName>
</protein>
<dbReference type="EMBL" id="UINC01201969">
    <property type="protein sequence ID" value="SVE21552.1"/>
    <property type="molecule type" value="Genomic_DNA"/>
</dbReference>
<feature type="region of interest" description="Disordered" evidence="1">
    <location>
        <begin position="1"/>
        <end position="25"/>
    </location>
</feature>
<organism evidence="2">
    <name type="scientific">marine metagenome</name>
    <dbReference type="NCBI Taxonomy" id="408172"/>
    <lineage>
        <taxon>unclassified sequences</taxon>
        <taxon>metagenomes</taxon>
        <taxon>ecological metagenomes</taxon>
    </lineage>
</organism>
<evidence type="ECO:0000256" key="1">
    <source>
        <dbReference type="SAM" id="MobiDB-lite"/>
    </source>
</evidence>
<dbReference type="AlphaFoldDB" id="A0A383BNS8"/>
<sequence>MTIGEISYEGEEVSEELNVSAAATG</sequence>